<feature type="coiled-coil region" evidence="1">
    <location>
        <begin position="66"/>
        <end position="97"/>
    </location>
</feature>
<feature type="non-terminal residue" evidence="2">
    <location>
        <position position="1"/>
    </location>
</feature>
<protein>
    <submittedName>
        <fullName evidence="2">Uncharacterized protein</fullName>
    </submittedName>
</protein>
<keyword evidence="3" id="KW-1185">Reference proteome</keyword>
<reference evidence="2 3" key="1">
    <citation type="journal article" date="2018" name="PLoS ONE">
        <title>The draft genome of Kipferlia bialata reveals reductive genome evolution in fornicate parasites.</title>
        <authorList>
            <person name="Tanifuji G."/>
            <person name="Takabayashi S."/>
            <person name="Kume K."/>
            <person name="Takagi M."/>
            <person name="Nakayama T."/>
            <person name="Kamikawa R."/>
            <person name="Inagaki Y."/>
            <person name="Hashimoto T."/>
        </authorList>
    </citation>
    <scope>NUCLEOTIDE SEQUENCE [LARGE SCALE GENOMIC DNA]</scope>
    <source>
        <strain evidence="2">NY0173</strain>
    </source>
</reference>
<comment type="caution">
    <text evidence="2">The sequence shown here is derived from an EMBL/GenBank/DDBJ whole genome shotgun (WGS) entry which is preliminary data.</text>
</comment>
<evidence type="ECO:0000256" key="1">
    <source>
        <dbReference type="SAM" id="Coils"/>
    </source>
</evidence>
<dbReference type="AlphaFoldDB" id="A0A9K3D713"/>
<dbReference type="EMBL" id="BDIP01005400">
    <property type="protein sequence ID" value="GIQ89762.1"/>
    <property type="molecule type" value="Genomic_DNA"/>
</dbReference>
<sequence>HIVYIYREAKLDKAAKAQKQKAQDTSGAQAKQKMKKLEERFCREQAKANKEVVTLRHALKAKDESLRSLTDTHTKERERLEAQERRLRERLGLSEKAHQRCQTRLSALEAVREVRSRSTQCDLSPSLVKAPVKVESGAEA</sequence>
<organism evidence="2 3">
    <name type="scientific">Kipferlia bialata</name>
    <dbReference type="NCBI Taxonomy" id="797122"/>
    <lineage>
        <taxon>Eukaryota</taxon>
        <taxon>Metamonada</taxon>
        <taxon>Carpediemonas-like organisms</taxon>
        <taxon>Kipferlia</taxon>
    </lineage>
</organism>
<feature type="non-terminal residue" evidence="2">
    <location>
        <position position="140"/>
    </location>
</feature>
<gene>
    <name evidence="2" type="ORF">KIPB_012322</name>
</gene>
<evidence type="ECO:0000313" key="3">
    <source>
        <dbReference type="Proteomes" id="UP000265618"/>
    </source>
</evidence>
<evidence type="ECO:0000313" key="2">
    <source>
        <dbReference type="EMBL" id="GIQ89762.1"/>
    </source>
</evidence>
<keyword evidence="1" id="KW-0175">Coiled coil</keyword>
<name>A0A9K3D713_9EUKA</name>
<accession>A0A9K3D713</accession>
<proteinExistence type="predicted"/>
<dbReference type="Proteomes" id="UP000265618">
    <property type="component" value="Unassembled WGS sequence"/>
</dbReference>